<evidence type="ECO:0000313" key="2">
    <source>
        <dbReference type="Proteomes" id="UP000203990"/>
    </source>
</evidence>
<name>A0A0S1S2L2_9CAUD</name>
<keyword evidence="2" id="KW-1185">Reference proteome</keyword>
<reference evidence="1 2" key="1">
    <citation type="submission" date="2015-10" db="EMBL/GenBank/DDBJ databases">
        <title>Complete genome sequence of Klebsiella pneumoniae bacteriophage vB_KpnM_KB57.</title>
        <authorList>
            <person name="Volozhantsev N.V."/>
            <person name="Popova A.V."/>
            <person name="Krasilnikova V.M."/>
            <person name="Bogun A.G."/>
        </authorList>
    </citation>
    <scope>NUCLEOTIDE SEQUENCE [LARGE SCALE GENOMIC DNA]</scope>
</reference>
<dbReference type="Proteomes" id="UP000203990">
    <property type="component" value="Segment"/>
</dbReference>
<gene>
    <name evidence="1" type="ORF">KB57_161</name>
</gene>
<dbReference type="GeneID" id="26523127"/>
<dbReference type="EMBL" id="KT934943">
    <property type="protein sequence ID" value="ALM02548.1"/>
    <property type="molecule type" value="Genomic_DNA"/>
</dbReference>
<protein>
    <submittedName>
        <fullName evidence="1">Uncharacterized protein</fullName>
    </submittedName>
</protein>
<organism evidence="1 2">
    <name type="scientific">Klebsiella phage vB_KpnM_KB57</name>
    <dbReference type="NCBI Taxonomy" id="1719140"/>
    <lineage>
        <taxon>Viruses</taxon>
        <taxon>Duplodnaviria</taxon>
        <taxon>Heunggongvirae</taxon>
        <taxon>Uroviricota</taxon>
        <taxon>Caudoviricetes</taxon>
        <taxon>Vequintavirinae</taxon>
        <taxon>Mydovirus</taxon>
        <taxon>Mydovirus KB57</taxon>
    </lineage>
</organism>
<dbReference type="RefSeq" id="YP_009187774.1">
    <property type="nucleotide sequence ID" value="NC_028659.1"/>
</dbReference>
<dbReference type="KEGG" id="vg:26523127"/>
<evidence type="ECO:0000313" key="1">
    <source>
        <dbReference type="EMBL" id="ALM02548.1"/>
    </source>
</evidence>
<sequence>MRQLEFMGRMVELISEWQSEYKMHRNLSEEPENWPDTRDQEDWLEDFFVWLQCKGYTV</sequence>
<dbReference type="OrthoDB" id="26408at10239"/>
<proteinExistence type="predicted"/>
<accession>A0A0S1S2L2</accession>